<comment type="caution">
    <text evidence="1">The sequence shown here is derived from an EMBL/GenBank/DDBJ whole genome shotgun (WGS) entry which is preliminary data.</text>
</comment>
<evidence type="ECO:0000313" key="2">
    <source>
        <dbReference type="Proteomes" id="UP000235093"/>
    </source>
</evidence>
<accession>A0A2N5P9B7</accession>
<organism evidence="1 2">
    <name type="scientific">Mediterraneibacter gnavus</name>
    <name type="common">Ruminococcus gnavus</name>
    <dbReference type="NCBI Taxonomy" id="33038"/>
    <lineage>
        <taxon>Bacteria</taxon>
        <taxon>Bacillati</taxon>
        <taxon>Bacillota</taxon>
        <taxon>Clostridia</taxon>
        <taxon>Lachnospirales</taxon>
        <taxon>Lachnospiraceae</taxon>
        <taxon>Mediterraneibacter</taxon>
    </lineage>
</organism>
<reference evidence="1 2" key="1">
    <citation type="journal article" date="2017" name="Genome Med.">
        <title>A novel Ruminococcus gnavus clade enriched in inflammatory bowel disease patients.</title>
        <authorList>
            <person name="Hall A.B."/>
            <person name="Yassour M."/>
            <person name="Sauk J."/>
            <person name="Garner A."/>
            <person name="Jiang X."/>
            <person name="Arthur T."/>
            <person name="Lagoudas G.K."/>
            <person name="Vatanen T."/>
            <person name="Fornelos N."/>
            <person name="Wilson R."/>
            <person name="Bertha M."/>
            <person name="Cohen M."/>
            <person name="Garber J."/>
            <person name="Khalili H."/>
            <person name="Gevers D."/>
            <person name="Ananthakrishnan A.N."/>
            <person name="Kugathasan S."/>
            <person name="Lander E.S."/>
            <person name="Blainey P."/>
            <person name="Vlamakis H."/>
            <person name="Xavier R.J."/>
            <person name="Huttenhower C."/>
        </authorList>
    </citation>
    <scope>NUCLEOTIDE SEQUENCE [LARGE SCALE GENOMIC DNA]</scope>
    <source>
        <strain evidence="1 2">RJX1125</strain>
    </source>
</reference>
<gene>
    <name evidence="1" type="ORF">CDL23_14495</name>
</gene>
<proteinExistence type="predicted"/>
<protein>
    <submittedName>
        <fullName evidence="1">Uncharacterized protein</fullName>
    </submittedName>
</protein>
<sequence>MYPEVKGKDMNKLICKKCGSEILPENDNALKKEYPYYCSFCDENKYSFECIDVEEKEKQNIKGRRY</sequence>
<dbReference type="AlphaFoldDB" id="A0A2N5P9B7"/>
<name>A0A2N5P9B7_MEDGN</name>
<dbReference type="Proteomes" id="UP000235093">
    <property type="component" value="Unassembled WGS sequence"/>
</dbReference>
<dbReference type="EMBL" id="NIHT01000030">
    <property type="protein sequence ID" value="PLT71734.1"/>
    <property type="molecule type" value="Genomic_DNA"/>
</dbReference>
<evidence type="ECO:0000313" key="1">
    <source>
        <dbReference type="EMBL" id="PLT71734.1"/>
    </source>
</evidence>